<keyword evidence="3 5" id="KW-0863">Zinc-finger</keyword>
<comment type="function">
    <text evidence="6">Putative transcription activator involved in regulating light control of development.</text>
</comment>
<dbReference type="AlphaFoldDB" id="A0A444WV76"/>
<dbReference type="GO" id="GO:0006355">
    <property type="term" value="P:regulation of DNA-templated transcription"/>
    <property type="evidence" value="ECO:0007669"/>
    <property type="project" value="UniProtKB-UniRule"/>
</dbReference>
<evidence type="ECO:0000313" key="9">
    <source>
        <dbReference type="Proteomes" id="UP000289738"/>
    </source>
</evidence>
<evidence type="ECO:0000256" key="2">
    <source>
        <dbReference type="ARBA" id="ARBA00022723"/>
    </source>
</evidence>
<dbReference type="InterPro" id="IPR031052">
    <property type="entry name" value="FHY3/FAR1"/>
</dbReference>
<evidence type="ECO:0000256" key="1">
    <source>
        <dbReference type="ARBA" id="ARBA00005889"/>
    </source>
</evidence>
<proteinExistence type="inferred from homology"/>
<keyword evidence="4 6" id="KW-0862">Zinc</keyword>
<comment type="subcellular location">
    <subcellularLocation>
        <location evidence="6">Nucleus</location>
    </subcellularLocation>
</comment>
<dbReference type="PANTHER" id="PTHR31669:SF292">
    <property type="entry name" value="OS02G0262500 PROTEIN"/>
    <property type="match status" value="1"/>
</dbReference>
<evidence type="ECO:0000256" key="6">
    <source>
        <dbReference type="RuleBase" id="RU367018"/>
    </source>
</evidence>
<dbReference type="PROSITE" id="PS50966">
    <property type="entry name" value="ZF_SWIM"/>
    <property type="match status" value="1"/>
</dbReference>
<evidence type="ECO:0000259" key="7">
    <source>
        <dbReference type="PROSITE" id="PS50966"/>
    </source>
</evidence>
<dbReference type="GO" id="GO:0005634">
    <property type="term" value="C:nucleus"/>
    <property type="evidence" value="ECO:0007669"/>
    <property type="project" value="UniProtKB-SubCell"/>
</dbReference>
<dbReference type="InterPro" id="IPR007527">
    <property type="entry name" value="Znf_SWIM"/>
</dbReference>
<comment type="caution">
    <text evidence="8">The sequence shown here is derived from an EMBL/GenBank/DDBJ whole genome shotgun (WGS) entry which is preliminary data.</text>
</comment>
<dbReference type="PANTHER" id="PTHR31669">
    <property type="entry name" value="PROTEIN FAR1-RELATED SEQUENCE 10-RELATED"/>
    <property type="match status" value="1"/>
</dbReference>
<name>A0A444WV76_ARAHY</name>
<dbReference type="Pfam" id="PF04434">
    <property type="entry name" value="SWIM"/>
    <property type="match status" value="1"/>
</dbReference>
<gene>
    <name evidence="8" type="ORF">Ahy_Scaffold1g107286</name>
</gene>
<keyword evidence="6" id="KW-0539">Nucleus</keyword>
<dbReference type="SMART" id="SM00575">
    <property type="entry name" value="ZnF_PMZ"/>
    <property type="match status" value="1"/>
</dbReference>
<feature type="domain" description="SWIM-type" evidence="7">
    <location>
        <begin position="133"/>
        <end position="171"/>
    </location>
</feature>
<comment type="similarity">
    <text evidence="1 6">Belongs to the FHY3/FAR1 family.</text>
</comment>
<evidence type="ECO:0000256" key="5">
    <source>
        <dbReference type="PROSITE-ProRule" id="PRU00325"/>
    </source>
</evidence>
<keyword evidence="2 6" id="KW-0479">Metal-binding</keyword>
<dbReference type="GO" id="GO:0008270">
    <property type="term" value="F:zinc ion binding"/>
    <property type="evidence" value="ECO:0007669"/>
    <property type="project" value="UniProtKB-UniRule"/>
</dbReference>
<accession>A0A444WV76</accession>
<dbReference type="EMBL" id="SDMP01000021">
    <property type="protein sequence ID" value="RYQ81324.1"/>
    <property type="molecule type" value="Genomic_DNA"/>
</dbReference>
<sequence>MLEDYEIFVFKHKWVQLIEKFGVEDKSWVKSMYEEKHIWTTAYIKELSQDVKVYTQLCQKHFQKCVAHLRFKEINVDHVSTCGVSVMQTYIKMLERFVVESFFSRARSMQVLNIENNDNCSKYIVRKHRRPNFLWMVEFRQERMIFTCSCLRMESFKIPCKHIVKVLIDRDICKIPWSLTKKVKSAFNNASGFTKNVSVISRQSVLMEFFKQLTAVATKVPEKFEEIRNIIMKMY</sequence>
<evidence type="ECO:0000256" key="4">
    <source>
        <dbReference type="ARBA" id="ARBA00022833"/>
    </source>
</evidence>
<keyword evidence="9" id="KW-1185">Reference proteome</keyword>
<protein>
    <recommendedName>
        <fullName evidence="6">Protein FAR1-RELATED SEQUENCE</fullName>
    </recommendedName>
</protein>
<reference evidence="8 9" key="1">
    <citation type="submission" date="2019-01" db="EMBL/GenBank/DDBJ databases">
        <title>Sequencing of cultivated peanut Arachis hypogaea provides insights into genome evolution and oil improvement.</title>
        <authorList>
            <person name="Chen X."/>
        </authorList>
    </citation>
    <scope>NUCLEOTIDE SEQUENCE [LARGE SCALE GENOMIC DNA]</scope>
    <source>
        <strain evidence="9">cv. Fuhuasheng</strain>
        <tissue evidence="8">Leaves</tissue>
    </source>
</reference>
<dbReference type="InterPro" id="IPR006564">
    <property type="entry name" value="Znf_PMZ"/>
</dbReference>
<organism evidence="8 9">
    <name type="scientific">Arachis hypogaea</name>
    <name type="common">Peanut</name>
    <dbReference type="NCBI Taxonomy" id="3818"/>
    <lineage>
        <taxon>Eukaryota</taxon>
        <taxon>Viridiplantae</taxon>
        <taxon>Streptophyta</taxon>
        <taxon>Embryophyta</taxon>
        <taxon>Tracheophyta</taxon>
        <taxon>Spermatophyta</taxon>
        <taxon>Magnoliopsida</taxon>
        <taxon>eudicotyledons</taxon>
        <taxon>Gunneridae</taxon>
        <taxon>Pentapetalae</taxon>
        <taxon>rosids</taxon>
        <taxon>fabids</taxon>
        <taxon>Fabales</taxon>
        <taxon>Fabaceae</taxon>
        <taxon>Papilionoideae</taxon>
        <taxon>50 kb inversion clade</taxon>
        <taxon>dalbergioids sensu lato</taxon>
        <taxon>Dalbergieae</taxon>
        <taxon>Pterocarpus clade</taxon>
        <taxon>Arachis</taxon>
    </lineage>
</organism>
<dbReference type="Proteomes" id="UP000289738">
    <property type="component" value="Unassembled WGS sequence"/>
</dbReference>
<evidence type="ECO:0000313" key="8">
    <source>
        <dbReference type="EMBL" id="RYQ81324.1"/>
    </source>
</evidence>
<evidence type="ECO:0000256" key="3">
    <source>
        <dbReference type="ARBA" id="ARBA00022771"/>
    </source>
</evidence>